<accession>A0AA92EFT6</accession>
<reference evidence="1 2" key="1">
    <citation type="submission" date="2019-04" db="EMBL/GenBank/DDBJ databases">
        <title>Complete Genome of UW386 and Higher Quality Genome of UW700.</title>
        <authorList>
            <person name="Jacobs J."/>
            <person name="Perez A."/>
            <person name="Steidl O."/>
            <person name="Allen C."/>
        </authorList>
    </citation>
    <scope>NUCLEOTIDE SEQUENCE [LARGE SCALE GENOMIC DNA]</scope>
    <source>
        <strain evidence="1 2">UW386</strain>
    </source>
</reference>
<proteinExistence type="predicted"/>
<dbReference type="EMBL" id="CP039339">
    <property type="protein sequence ID" value="QCX50877.1"/>
    <property type="molecule type" value="Genomic_DNA"/>
</dbReference>
<dbReference type="AlphaFoldDB" id="A0AA92EFT6"/>
<name>A0AA92EFT6_RALSL</name>
<dbReference type="Proteomes" id="UP000310553">
    <property type="component" value="Chromosome"/>
</dbReference>
<gene>
    <name evidence="1" type="ORF">E7Z57_11610</name>
</gene>
<protein>
    <submittedName>
        <fullName evidence="1">Transposase</fullName>
    </submittedName>
</protein>
<sequence length="207" mass="22825">MKLDEVRRQLPDFELRAAAVAQEMGDHQPCVMIYVEVLRYLVRHQAVGACHRFSAILYVLLAEFEAHLLADEAQEVSLRIGVVRSPDGAKFDHSWVQYGPVVYDAAVCLPNEEGSQTGGPVFASHDLLTGQFVHHLYTELAAEGLDDVAQRVVGWSLEDYASNIAQANIPTLWETIVEIGARIGFPLNADALRARYGATLRTHADAA</sequence>
<organism evidence="1 2">
    <name type="scientific">Ralstonia solanacearum</name>
    <name type="common">Pseudomonas solanacearum</name>
    <dbReference type="NCBI Taxonomy" id="305"/>
    <lineage>
        <taxon>Bacteria</taxon>
        <taxon>Pseudomonadati</taxon>
        <taxon>Pseudomonadota</taxon>
        <taxon>Betaproteobacteria</taxon>
        <taxon>Burkholderiales</taxon>
        <taxon>Burkholderiaceae</taxon>
        <taxon>Ralstonia</taxon>
        <taxon>Ralstonia solanacearum species complex</taxon>
    </lineage>
</organism>
<evidence type="ECO:0000313" key="2">
    <source>
        <dbReference type="Proteomes" id="UP000310553"/>
    </source>
</evidence>
<evidence type="ECO:0000313" key="1">
    <source>
        <dbReference type="EMBL" id="QCX50877.1"/>
    </source>
</evidence>